<comment type="similarity">
    <text evidence="1">Belongs to the N(4)/N(6)-methyltransferase family.</text>
</comment>
<name>A0A0P6YA67_9CHLR</name>
<dbReference type="Gene3D" id="3.40.1350.10">
    <property type="match status" value="1"/>
</dbReference>
<dbReference type="REBASE" id="132954">
    <property type="entry name" value="M.HgeGC42ORF15085P"/>
</dbReference>
<dbReference type="PATRIC" id="fig|70996.4.peg.3657"/>
<dbReference type="RefSeq" id="WP_054535284.1">
    <property type="nucleotide sequence ID" value="NZ_LGKP01000022.1"/>
</dbReference>
<keyword evidence="3" id="KW-0808">Transferase</keyword>
<proteinExistence type="inferred from homology"/>
<evidence type="ECO:0000256" key="2">
    <source>
        <dbReference type="ARBA" id="ARBA00022603"/>
    </source>
</evidence>
<dbReference type="GO" id="GO:0008170">
    <property type="term" value="F:N-methyltransferase activity"/>
    <property type="evidence" value="ECO:0007669"/>
    <property type="project" value="InterPro"/>
</dbReference>
<dbReference type="PANTHER" id="PTHR13370:SF3">
    <property type="entry name" value="TRNA (GUANINE(10)-N2)-METHYLTRANSFERASE HOMOLOG"/>
    <property type="match status" value="1"/>
</dbReference>
<comment type="caution">
    <text evidence="6">The sequence shown here is derived from an EMBL/GenBank/DDBJ whole genome shotgun (WGS) entry which is preliminary data.</text>
</comment>
<dbReference type="STRING" id="70996.SE18_15085"/>
<evidence type="ECO:0000313" key="6">
    <source>
        <dbReference type="EMBL" id="KPL86177.1"/>
    </source>
</evidence>
<keyword evidence="7" id="KW-1185">Reference proteome</keyword>
<sequence>MQLGESNILYYGDNLHVLRKDIPDASIDLIYLDPPFNSQRNYNVLFKNESGFDSEAQIMAFEDTWHWSISAEQTYNEIVQNSSFLLSSFMTSLRQSYGTNQMLAYLVMMTARLIELHRVLKPTGSLYLHCDPTASHYLKIILDMIFGAENYRNEIVWKRRQGMHNTSRRFGSVTDTIFFYTKSNKYVFNKQFGEYNPEYIKKFFRFEDDKGVYALADLTNPADRPNLKYEYKGYPSPPKGWAVSRERMEQMDREGRLYFPPDPQGRIRRKRYLDELEGQPIESLWDDIQPISPHSAEKLGYPTQKPLVLLERIIQASSKEGDVILDPFCGCGTAVAAAQKLGRRWIGIDITSLGISLQKYRLQAMFPGIEFNVEGFPKDVDGAKTLLQTDRYQFQWWALSLVRARPMGGEEGKPGKKGRDRGIDGIIHFIEEINGQPKTVIVQVKSGHVKSGDIRDLRGVIEREQAAIGVFLTFEPPTKEMLNEAHKAGVYEARGWSLECPRIQILTIAELLDPKNKRQVIMPPSYRTFQEAPRVMAKPQVVQHALDIA</sequence>
<evidence type="ECO:0000256" key="3">
    <source>
        <dbReference type="ARBA" id="ARBA00022679"/>
    </source>
</evidence>
<dbReference type="Proteomes" id="UP000050277">
    <property type="component" value="Unassembled WGS sequence"/>
</dbReference>
<dbReference type="InterPro" id="IPR002941">
    <property type="entry name" value="DNA_methylase_N4/N6"/>
</dbReference>
<protein>
    <submittedName>
        <fullName evidence="6">DNA methylase</fullName>
    </submittedName>
</protein>
<dbReference type="SUPFAM" id="SSF53335">
    <property type="entry name" value="S-adenosyl-L-methionine-dependent methyltransferases"/>
    <property type="match status" value="1"/>
</dbReference>
<feature type="domain" description="NACHT-associated inactive Restriction Endonuclease 1 sensor" evidence="5">
    <location>
        <begin position="415"/>
        <end position="513"/>
    </location>
</feature>
<dbReference type="PANTHER" id="PTHR13370">
    <property type="entry name" value="RNA METHYLASE-RELATED"/>
    <property type="match status" value="1"/>
</dbReference>
<dbReference type="AlphaFoldDB" id="A0A0P6YA67"/>
<dbReference type="Pfam" id="PF22722">
    <property type="entry name" value="NA-iREase1"/>
    <property type="match status" value="1"/>
</dbReference>
<dbReference type="InterPro" id="IPR054557">
    <property type="entry name" value="NA-iREase1_dom"/>
</dbReference>
<accession>A0A0P6YA67</accession>
<dbReference type="GO" id="GO:0003677">
    <property type="term" value="F:DNA binding"/>
    <property type="evidence" value="ECO:0007669"/>
    <property type="project" value="InterPro"/>
</dbReference>
<evidence type="ECO:0000259" key="5">
    <source>
        <dbReference type="Pfam" id="PF22722"/>
    </source>
</evidence>
<dbReference type="Pfam" id="PF01555">
    <property type="entry name" value="N6_N4_Mtase"/>
    <property type="match status" value="1"/>
</dbReference>
<dbReference type="PROSITE" id="PS00092">
    <property type="entry name" value="N6_MTASE"/>
    <property type="match status" value="1"/>
</dbReference>
<feature type="domain" description="DNA methylase N-4/N-6" evidence="4">
    <location>
        <begin position="27"/>
        <end position="351"/>
    </location>
</feature>
<gene>
    <name evidence="6" type="ORF">SE18_15085</name>
</gene>
<keyword evidence="2 6" id="KW-0489">Methyltransferase</keyword>
<evidence type="ECO:0000259" key="4">
    <source>
        <dbReference type="Pfam" id="PF01555"/>
    </source>
</evidence>
<dbReference type="InterPro" id="IPR002052">
    <property type="entry name" value="DNA_methylase_N6_adenine_CS"/>
</dbReference>
<dbReference type="InterPro" id="IPR029063">
    <property type="entry name" value="SAM-dependent_MTases_sf"/>
</dbReference>
<organism evidence="6 7">
    <name type="scientific">Herpetosiphon geysericola</name>
    <dbReference type="NCBI Taxonomy" id="70996"/>
    <lineage>
        <taxon>Bacteria</taxon>
        <taxon>Bacillati</taxon>
        <taxon>Chloroflexota</taxon>
        <taxon>Chloroflexia</taxon>
        <taxon>Herpetosiphonales</taxon>
        <taxon>Herpetosiphonaceae</taxon>
        <taxon>Herpetosiphon</taxon>
    </lineage>
</organism>
<evidence type="ECO:0000256" key="1">
    <source>
        <dbReference type="ARBA" id="ARBA00006594"/>
    </source>
</evidence>
<reference evidence="6 7" key="1">
    <citation type="submission" date="2015-07" db="EMBL/GenBank/DDBJ databases">
        <title>Whole genome sequence of Herpetosiphon geysericola DSM 7119.</title>
        <authorList>
            <person name="Hemp J."/>
            <person name="Ward L.M."/>
            <person name="Pace L.A."/>
            <person name="Fischer W.W."/>
        </authorList>
    </citation>
    <scope>NUCLEOTIDE SEQUENCE [LARGE SCALE GENOMIC DNA]</scope>
    <source>
        <strain evidence="6 7">DSM 7119</strain>
    </source>
</reference>
<dbReference type="OrthoDB" id="9800801at2"/>
<dbReference type="EMBL" id="LGKP01000022">
    <property type="protein sequence ID" value="KPL86177.1"/>
    <property type="molecule type" value="Genomic_DNA"/>
</dbReference>
<dbReference type="GO" id="GO:0005737">
    <property type="term" value="C:cytoplasm"/>
    <property type="evidence" value="ECO:0007669"/>
    <property type="project" value="TreeGrafter"/>
</dbReference>
<evidence type="ECO:0000313" key="7">
    <source>
        <dbReference type="Proteomes" id="UP000050277"/>
    </source>
</evidence>
<dbReference type="PRINTS" id="PR00508">
    <property type="entry name" value="S21N4MTFRASE"/>
</dbReference>
<dbReference type="Gene3D" id="3.40.50.150">
    <property type="entry name" value="Vaccinia Virus protein VP39"/>
    <property type="match status" value="1"/>
</dbReference>
<dbReference type="InterPro" id="IPR001091">
    <property type="entry name" value="RM_Methyltransferase"/>
</dbReference>
<dbReference type="GO" id="GO:0032259">
    <property type="term" value="P:methylation"/>
    <property type="evidence" value="ECO:0007669"/>
    <property type="project" value="UniProtKB-KW"/>
</dbReference>
<dbReference type="InterPro" id="IPR011856">
    <property type="entry name" value="tRNA_endonuc-like_dom_sf"/>
</dbReference>